<comment type="similarity">
    <text evidence="1 3">Belongs to the short-chain dehydrogenases/reductases (SDR) family.</text>
</comment>
<dbReference type="PRINTS" id="PR00081">
    <property type="entry name" value="GDHRDH"/>
</dbReference>
<dbReference type="SUPFAM" id="SSF51735">
    <property type="entry name" value="NAD(P)-binding Rossmann-fold domains"/>
    <property type="match status" value="1"/>
</dbReference>
<comment type="caution">
    <text evidence="4">The sequence shown here is derived from an EMBL/GenBank/DDBJ whole genome shotgun (WGS) entry which is preliminary data.</text>
</comment>
<dbReference type="PANTHER" id="PTHR43976">
    <property type="entry name" value="SHORT CHAIN DEHYDROGENASE"/>
    <property type="match status" value="1"/>
</dbReference>
<protein>
    <submittedName>
        <fullName evidence="4">SDR family NAD(P)-dependent oxidoreductase</fullName>
    </submittedName>
</protein>
<evidence type="ECO:0000313" key="4">
    <source>
        <dbReference type="EMBL" id="GAA1157450.1"/>
    </source>
</evidence>
<proteinExistence type="inferred from homology"/>
<dbReference type="PANTHER" id="PTHR43976:SF16">
    <property type="entry name" value="SHORT-CHAIN DEHYDROGENASE_REDUCTASE FAMILY PROTEIN"/>
    <property type="match status" value="1"/>
</dbReference>
<keyword evidence="5" id="KW-1185">Reference proteome</keyword>
<organism evidence="4 5">
    <name type="scientific">Streptomyces hebeiensis</name>
    <dbReference type="NCBI Taxonomy" id="229486"/>
    <lineage>
        <taxon>Bacteria</taxon>
        <taxon>Bacillati</taxon>
        <taxon>Actinomycetota</taxon>
        <taxon>Actinomycetes</taxon>
        <taxon>Kitasatosporales</taxon>
        <taxon>Streptomycetaceae</taxon>
        <taxon>Streptomyces</taxon>
    </lineage>
</organism>
<dbReference type="EMBL" id="BAAAKV010000007">
    <property type="protein sequence ID" value="GAA1157450.1"/>
    <property type="molecule type" value="Genomic_DNA"/>
</dbReference>
<dbReference type="Pfam" id="PF00106">
    <property type="entry name" value="adh_short"/>
    <property type="match status" value="1"/>
</dbReference>
<name>A0ABN1ULA9_9ACTN</name>
<reference evidence="4 5" key="1">
    <citation type="journal article" date="2019" name="Int. J. Syst. Evol. Microbiol.">
        <title>The Global Catalogue of Microorganisms (GCM) 10K type strain sequencing project: providing services to taxonomists for standard genome sequencing and annotation.</title>
        <authorList>
            <consortium name="The Broad Institute Genomics Platform"/>
            <consortium name="The Broad Institute Genome Sequencing Center for Infectious Disease"/>
            <person name="Wu L."/>
            <person name="Ma J."/>
        </authorList>
    </citation>
    <scope>NUCLEOTIDE SEQUENCE [LARGE SCALE GENOMIC DNA]</scope>
    <source>
        <strain evidence="4 5">JCM 12696</strain>
    </source>
</reference>
<evidence type="ECO:0000256" key="3">
    <source>
        <dbReference type="RuleBase" id="RU000363"/>
    </source>
</evidence>
<accession>A0ABN1ULA9</accession>
<evidence type="ECO:0000256" key="1">
    <source>
        <dbReference type="ARBA" id="ARBA00006484"/>
    </source>
</evidence>
<dbReference type="NCBIfam" id="NF006114">
    <property type="entry name" value="PRK08263.1"/>
    <property type="match status" value="1"/>
</dbReference>
<dbReference type="Gene3D" id="3.40.50.720">
    <property type="entry name" value="NAD(P)-binding Rossmann-like Domain"/>
    <property type="match status" value="1"/>
</dbReference>
<dbReference type="InterPro" id="IPR051911">
    <property type="entry name" value="SDR_oxidoreductase"/>
</dbReference>
<keyword evidence="2" id="KW-0560">Oxidoreductase</keyword>
<evidence type="ECO:0000313" key="5">
    <source>
        <dbReference type="Proteomes" id="UP001501371"/>
    </source>
</evidence>
<gene>
    <name evidence="4" type="ORF">GCM10009654_11750</name>
</gene>
<dbReference type="CDD" id="cd05374">
    <property type="entry name" value="17beta-HSD-like_SDR_c"/>
    <property type="match status" value="1"/>
</dbReference>
<dbReference type="Proteomes" id="UP001501371">
    <property type="component" value="Unassembled WGS sequence"/>
</dbReference>
<dbReference type="PRINTS" id="PR00080">
    <property type="entry name" value="SDRFAMILY"/>
</dbReference>
<sequence length="279" mass="29693">MEYTMSKVWFISGAGRGFGRRFTEAALSRGDKVAATARNVAALDDLVAAYVEAVLPLELDVTDRSAVFESVARAKEQFGRLDVIVNNAGYGLFGAVEELSEEQLRRQLETNVFGAVWVTQAALPHLRAQGSGHIVQISSVGGVAAGPLLGGYHASKWALEGLSEALAQEVAGLGIKVTLVEPSAFETDWIGSSAVRAEPLSVYEPVRERLAQLMAGSEAGDPTAAGQALLEIVDSENPPLRVFFGTAGNHLVPNIYADRLKTWSDWADVSLRAQGGRAA</sequence>
<dbReference type="InterPro" id="IPR036291">
    <property type="entry name" value="NAD(P)-bd_dom_sf"/>
</dbReference>
<evidence type="ECO:0000256" key="2">
    <source>
        <dbReference type="ARBA" id="ARBA00023002"/>
    </source>
</evidence>
<dbReference type="InterPro" id="IPR002347">
    <property type="entry name" value="SDR_fam"/>
</dbReference>